<feature type="transmembrane region" description="Helical" evidence="1">
    <location>
        <begin position="186"/>
        <end position="210"/>
    </location>
</feature>
<feature type="transmembrane region" description="Helical" evidence="1">
    <location>
        <begin position="12"/>
        <end position="31"/>
    </location>
</feature>
<organism evidence="2 3">
    <name type="scientific">Wickerhamomyces mucosus</name>
    <dbReference type="NCBI Taxonomy" id="1378264"/>
    <lineage>
        <taxon>Eukaryota</taxon>
        <taxon>Fungi</taxon>
        <taxon>Dikarya</taxon>
        <taxon>Ascomycota</taxon>
        <taxon>Saccharomycotina</taxon>
        <taxon>Saccharomycetes</taxon>
        <taxon>Phaffomycetales</taxon>
        <taxon>Wickerhamomycetaceae</taxon>
        <taxon>Wickerhamomyces</taxon>
    </lineage>
</organism>
<name>A0A9P8PP26_9ASCO</name>
<keyword evidence="1" id="KW-1133">Transmembrane helix</keyword>
<dbReference type="GO" id="GO:0005938">
    <property type="term" value="C:cell cortex"/>
    <property type="evidence" value="ECO:0007669"/>
    <property type="project" value="TreeGrafter"/>
</dbReference>
<dbReference type="AlphaFoldDB" id="A0A9P8PP26"/>
<sequence>MRISILTYLVQLLLTLGATLLLIFIVLSGAVDHFPFTTFYWIQADTSSISGAPSISRWTFWGLAENEDNRSKSITLSPAYPFSPVDNFNETTNIPTDFIDNRDVYFYLSRFAFAFYWVALAFTVVSLVVSAFSIFSLSVIKVNGWLVSIALLFAAGATSFQTAIIVKGKQAFSNSNIYAKIGPALLGVAWASVAVLIILFFLSWAELIFASYRKHKDNVRYQKEQEAYEQRPDYLAPTAVQTQPAPNAQETPAHYDETYAQNQGTLPNESTGIKFFKIKRHNKDDGESV</sequence>
<feature type="transmembrane region" description="Helical" evidence="1">
    <location>
        <begin position="144"/>
        <end position="166"/>
    </location>
</feature>
<dbReference type="GO" id="GO:0030866">
    <property type="term" value="P:cortical actin cytoskeleton organization"/>
    <property type="evidence" value="ECO:0007669"/>
    <property type="project" value="TreeGrafter"/>
</dbReference>
<dbReference type="GO" id="GO:0032185">
    <property type="term" value="P:septin cytoskeleton organization"/>
    <property type="evidence" value="ECO:0007669"/>
    <property type="project" value="TreeGrafter"/>
</dbReference>
<evidence type="ECO:0000313" key="2">
    <source>
        <dbReference type="EMBL" id="KAH3675027.1"/>
    </source>
</evidence>
<evidence type="ECO:0000313" key="3">
    <source>
        <dbReference type="Proteomes" id="UP000769528"/>
    </source>
</evidence>
<dbReference type="PANTHER" id="PTHR36414:SF1">
    <property type="entry name" value="PROTEIN SUR7"/>
    <property type="match status" value="1"/>
</dbReference>
<comment type="caution">
    <text evidence="2">The sequence shown here is derived from an EMBL/GenBank/DDBJ whole genome shotgun (WGS) entry which is preliminary data.</text>
</comment>
<accession>A0A9P8PP26</accession>
<proteinExistence type="predicted"/>
<reference evidence="2" key="1">
    <citation type="journal article" date="2021" name="Open Biol.">
        <title>Shared evolutionary footprints suggest mitochondrial oxidative damage underlies multiple complex I losses in fungi.</title>
        <authorList>
            <person name="Schikora-Tamarit M.A."/>
            <person name="Marcet-Houben M."/>
            <person name="Nosek J."/>
            <person name="Gabaldon T."/>
        </authorList>
    </citation>
    <scope>NUCLEOTIDE SEQUENCE</scope>
    <source>
        <strain evidence="2">CBS6341</strain>
    </source>
</reference>
<dbReference type="Proteomes" id="UP000769528">
    <property type="component" value="Unassembled WGS sequence"/>
</dbReference>
<dbReference type="Pfam" id="PF06687">
    <property type="entry name" value="SUR7"/>
    <property type="match status" value="1"/>
</dbReference>
<reference evidence="2" key="2">
    <citation type="submission" date="2021-01" db="EMBL/GenBank/DDBJ databases">
        <authorList>
            <person name="Schikora-Tamarit M.A."/>
        </authorList>
    </citation>
    <scope>NUCLEOTIDE SEQUENCE</scope>
    <source>
        <strain evidence="2">CBS6341</strain>
    </source>
</reference>
<keyword evidence="1" id="KW-0472">Membrane</keyword>
<keyword evidence="3" id="KW-1185">Reference proteome</keyword>
<feature type="transmembrane region" description="Helical" evidence="1">
    <location>
        <begin position="114"/>
        <end position="137"/>
    </location>
</feature>
<dbReference type="GO" id="GO:0006897">
    <property type="term" value="P:endocytosis"/>
    <property type="evidence" value="ECO:0007669"/>
    <property type="project" value="TreeGrafter"/>
</dbReference>
<evidence type="ECO:0000256" key="1">
    <source>
        <dbReference type="SAM" id="Phobius"/>
    </source>
</evidence>
<dbReference type="PANTHER" id="PTHR36414">
    <property type="entry name" value="PROTEIN SUR7"/>
    <property type="match status" value="1"/>
</dbReference>
<dbReference type="GO" id="GO:0005886">
    <property type="term" value="C:plasma membrane"/>
    <property type="evidence" value="ECO:0007669"/>
    <property type="project" value="InterPro"/>
</dbReference>
<dbReference type="InterPro" id="IPR009571">
    <property type="entry name" value="SUR7/Rim9-like_fungi"/>
</dbReference>
<dbReference type="GO" id="GO:0045121">
    <property type="term" value="C:membrane raft"/>
    <property type="evidence" value="ECO:0007669"/>
    <property type="project" value="TreeGrafter"/>
</dbReference>
<evidence type="ECO:0008006" key="4">
    <source>
        <dbReference type="Google" id="ProtNLM"/>
    </source>
</evidence>
<gene>
    <name evidence="2" type="ORF">WICMUC_002859</name>
</gene>
<dbReference type="GO" id="GO:0031505">
    <property type="term" value="P:fungal-type cell wall organization"/>
    <property type="evidence" value="ECO:0007669"/>
    <property type="project" value="TreeGrafter"/>
</dbReference>
<protein>
    <recommendedName>
        <fullName evidence="4">Protein SUR7</fullName>
    </recommendedName>
</protein>
<keyword evidence="1" id="KW-0812">Transmembrane</keyword>
<dbReference type="EMBL" id="JAEUBF010000782">
    <property type="protein sequence ID" value="KAH3675027.1"/>
    <property type="molecule type" value="Genomic_DNA"/>
</dbReference>
<dbReference type="OrthoDB" id="5419460at2759"/>